<protein>
    <submittedName>
        <fullName evidence="2">Uncharacterized protein</fullName>
    </submittedName>
</protein>
<name>A0A4R3T2W8_9FIRM</name>
<feature type="transmembrane region" description="Helical" evidence="1">
    <location>
        <begin position="151"/>
        <end position="175"/>
    </location>
</feature>
<dbReference type="EMBL" id="SMBP01000021">
    <property type="protein sequence ID" value="TCU55713.1"/>
    <property type="molecule type" value="Genomic_DNA"/>
</dbReference>
<organism evidence="2 3">
    <name type="scientific">Longicatena caecimuris</name>
    <dbReference type="NCBI Taxonomy" id="1796635"/>
    <lineage>
        <taxon>Bacteria</taxon>
        <taxon>Bacillati</taxon>
        <taxon>Bacillota</taxon>
        <taxon>Erysipelotrichia</taxon>
        <taxon>Erysipelotrichales</taxon>
        <taxon>Erysipelotrichaceae</taxon>
        <taxon>Longicatena</taxon>
    </lineage>
</organism>
<comment type="caution">
    <text evidence="2">The sequence shown here is derived from an EMBL/GenBank/DDBJ whole genome shotgun (WGS) entry which is preliminary data.</text>
</comment>
<evidence type="ECO:0000313" key="2">
    <source>
        <dbReference type="EMBL" id="TCU55713.1"/>
    </source>
</evidence>
<reference evidence="2 3" key="1">
    <citation type="submission" date="2019-03" db="EMBL/GenBank/DDBJ databases">
        <title>Genomic Encyclopedia of Type Strains, Phase IV (KMG-IV): sequencing the most valuable type-strain genomes for metagenomic binning, comparative biology and taxonomic classification.</title>
        <authorList>
            <person name="Goeker M."/>
        </authorList>
    </citation>
    <scope>NUCLEOTIDE SEQUENCE [LARGE SCALE GENOMIC DNA]</scope>
    <source>
        <strain evidence="2 3">DSM 29481</strain>
    </source>
</reference>
<dbReference type="GeneID" id="73796827"/>
<keyword evidence="3" id="KW-1185">Reference proteome</keyword>
<dbReference type="Proteomes" id="UP000295773">
    <property type="component" value="Unassembled WGS sequence"/>
</dbReference>
<keyword evidence="1" id="KW-0812">Transmembrane</keyword>
<feature type="transmembrane region" description="Helical" evidence="1">
    <location>
        <begin position="125"/>
        <end position="145"/>
    </location>
</feature>
<proteinExistence type="predicted"/>
<keyword evidence="1" id="KW-0472">Membrane</keyword>
<keyword evidence="1" id="KW-1133">Transmembrane helix</keyword>
<feature type="transmembrane region" description="Helical" evidence="1">
    <location>
        <begin position="57"/>
        <end position="87"/>
    </location>
</feature>
<evidence type="ECO:0000256" key="1">
    <source>
        <dbReference type="SAM" id="Phobius"/>
    </source>
</evidence>
<evidence type="ECO:0000313" key="3">
    <source>
        <dbReference type="Proteomes" id="UP000295773"/>
    </source>
</evidence>
<dbReference type="AlphaFoldDB" id="A0A4R3T2W8"/>
<dbReference type="RefSeq" id="WP_008690593.1">
    <property type="nucleotide sequence ID" value="NZ_AP024510.1"/>
</dbReference>
<gene>
    <name evidence="2" type="ORF">EDD61_12144</name>
</gene>
<sequence>MAIKGRKTAMSAEDNKIGGLNVYHDEKGRPVYLNRMNHVGYVLTDKTKPFRTYSSRFFIGGIAAIFAYMFELPLIMCIFLGIAAYALMEFKFRKFLQTLPQIPNFKPVNHMGTIQSEANLDAKKIVIKIFLFIALSVLLIINAYQQGYEGVILYLNWAIAVAAAIMCIIEIRAFLFKKNNVG</sequence>
<accession>A0A4R3T2W8</accession>